<reference evidence="2 3" key="1">
    <citation type="journal article" date="2019" name="Int. J. Syst. Evol. Microbiol.">
        <title>The Global Catalogue of Microorganisms (GCM) 10K type strain sequencing project: providing services to taxonomists for standard genome sequencing and annotation.</title>
        <authorList>
            <consortium name="The Broad Institute Genomics Platform"/>
            <consortium name="The Broad Institute Genome Sequencing Center for Infectious Disease"/>
            <person name="Wu L."/>
            <person name="Ma J."/>
        </authorList>
    </citation>
    <scope>NUCLEOTIDE SEQUENCE [LARGE SCALE GENOMIC DNA]</scope>
    <source>
        <strain evidence="2 3">CGMCC 1.15824</strain>
    </source>
</reference>
<sequence>MRQRWEESRAVAVALVLANAVPLVGVVFLGWNLHSLLVIYWLESGAVGVESVAKIRRAEGEDDPEDLPSLSLNDTPVASFVGRSNGAIAGFFATHYGGFWVVHGVFVMVFPAMFPMPVASPSAVAGSVVALAAYHVASYRINYLGKGEYERNGPVTLMVEPYRRVFVLHLTIVVGAFAVAWIGAPAGALVVMVLVKTVLDLRGHWREHDRAQRRTPPEAPTA</sequence>
<dbReference type="EMBL" id="JBHSJG010000036">
    <property type="protein sequence ID" value="MFC4988231.1"/>
    <property type="molecule type" value="Genomic_DNA"/>
</dbReference>
<feature type="transmembrane region" description="Helical" evidence="1">
    <location>
        <begin position="87"/>
        <end position="110"/>
    </location>
</feature>
<evidence type="ECO:0000313" key="3">
    <source>
        <dbReference type="Proteomes" id="UP001595925"/>
    </source>
</evidence>
<dbReference type="Proteomes" id="UP001595925">
    <property type="component" value="Unassembled WGS sequence"/>
</dbReference>
<keyword evidence="1" id="KW-0812">Transmembrane</keyword>
<evidence type="ECO:0000313" key="2">
    <source>
        <dbReference type="EMBL" id="MFC4988231.1"/>
    </source>
</evidence>
<dbReference type="Pfam" id="PF20108">
    <property type="entry name" value="DUF6498"/>
    <property type="match status" value="1"/>
</dbReference>
<feature type="transmembrane region" description="Helical" evidence="1">
    <location>
        <begin position="122"/>
        <end position="141"/>
    </location>
</feature>
<feature type="transmembrane region" description="Helical" evidence="1">
    <location>
        <begin position="12"/>
        <end position="31"/>
    </location>
</feature>
<keyword evidence="1" id="KW-1133">Transmembrane helix</keyword>
<gene>
    <name evidence="2" type="ORF">ACFPFO_10770</name>
</gene>
<protein>
    <submittedName>
        <fullName evidence="2">DUF6498-containing protein</fullName>
    </submittedName>
</protein>
<dbReference type="RefSeq" id="WP_224827092.1">
    <property type="nucleotide sequence ID" value="NZ_JAIVEF010000001.1"/>
</dbReference>
<accession>A0ABD5QEM7</accession>
<keyword evidence="1" id="KW-0472">Membrane</keyword>
<feature type="transmembrane region" description="Helical" evidence="1">
    <location>
        <begin position="166"/>
        <end position="195"/>
    </location>
</feature>
<proteinExistence type="predicted"/>
<name>A0ABD5QEM7_9EURY</name>
<dbReference type="AlphaFoldDB" id="A0ABD5QEM7"/>
<keyword evidence="3" id="KW-1185">Reference proteome</keyword>
<dbReference type="InterPro" id="IPR045466">
    <property type="entry name" value="DUF6498"/>
</dbReference>
<evidence type="ECO:0000256" key="1">
    <source>
        <dbReference type="SAM" id="Phobius"/>
    </source>
</evidence>
<comment type="caution">
    <text evidence="2">The sequence shown here is derived from an EMBL/GenBank/DDBJ whole genome shotgun (WGS) entry which is preliminary data.</text>
</comment>
<organism evidence="2 3">
    <name type="scientific">Saliphagus infecundisoli</name>
    <dbReference type="NCBI Taxonomy" id="1849069"/>
    <lineage>
        <taxon>Archaea</taxon>
        <taxon>Methanobacteriati</taxon>
        <taxon>Methanobacteriota</taxon>
        <taxon>Stenosarchaea group</taxon>
        <taxon>Halobacteria</taxon>
        <taxon>Halobacteriales</taxon>
        <taxon>Natrialbaceae</taxon>
        <taxon>Saliphagus</taxon>
    </lineage>
</organism>